<comment type="similarity">
    <text evidence="1">Belongs to the pseudouridine synthase RluA family.</text>
</comment>
<evidence type="ECO:0000256" key="13">
    <source>
        <dbReference type="ARBA" id="ARBA00042844"/>
    </source>
</evidence>
<dbReference type="EC" id="5.4.99.29" evidence="9"/>
<evidence type="ECO:0000256" key="2">
    <source>
        <dbReference type="ARBA" id="ARBA00022552"/>
    </source>
</evidence>
<dbReference type="SUPFAM" id="SSF55120">
    <property type="entry name" value="Pseudouridine synthase"/>
    <property type="match status" value="1"/>
</dbReference>
<proteinExistence type="inferred from homology"/>
<dbReference type="CDD" id="cd02869">
    <property type="entry name" value="PseudoU_synth_RluA_like"/>
    <property type="match status" value="1"/>
</dbReference>
<name>A0ABY1WND0_9GAMM</name>
<keyword evidence="18" id="KW-1185">Reference proteome</keyword>
<evidence type="ECO:0000256" key="11">
    <source>
        <dbReference type="ARBA" id="ARBA00041266"/>
    </source>
</evidence>
<accession>A0ABY1WND0</accession>
<dbReference type="PANTHER" id="PTHR21600">
    <property type="entry name" value="MITOCHONDRIAL RNA PSEUDOURIDINE SYNTHASE"/>
    <property type="match status" value="1"/>
</dbReference>
<evidence type="ECO:0000256" key="10">
    <source>
        <dbReference type="ARBA" id="ARBA00039988"/>
    </source>
</evidence>
<evidence type="ECO:0000259" key="16">
    <source>
        <dbReference type="Pfam" id="PF00849"/>
    </source>
</evidence>
<evidence type="ECO:0000313" key="18">
    <source>
        <dbReference type="Proteomes" id="UP000292544"/>
    </source>
</evidence>
<dbReference type="PROSITE" id="PS01129">
    <property type="entry name" value="PSI_RLU"/>
    <property type="match status" value="1"/>
</dbReference>
<evidence type="ECO:0000256" key="4">
    <source>
        <dbReference type="ARBA" id="ARBA00023235"/>
    </source>
</evidence>
<dbReference type="InterPro" id="IPR006224">
    <property type="entry name" value="PsdUridine_synth_RluA-like_CS"/>
</dbReference>
<dbReference type="Pfam" id="PF00849">
    <property type="entry name" value="PseudoU_synth_2"/>
    <property type="match status" value="1"/>
</dbReference>
<evidence type="ECO:0000256" key="14">
    <source>
        <dbReference type="ARBA" id="ARBA00042883"/>
    </source>
</evidence>
<dbReference type="InterPro" id="IPR050188">
    <property type="entry name" value="RluA_PseudoU_synthase"/>
</dbReference>
<dbReference type="Gene3D" id="3.30.2350.10">
    <property type="entry name" value="Pseudouridine synthase"/>
    <property type="match status" value="1"/>
</dbReference>
<gene>
    <name evidence="17" type="ORF">EXY25_12735</name>
</gene>
<dbReference type="InterPro" id="IPR006145">
    <property type="entry name" value="PsdUridine_synth_RsuA/RluA"/>
</dbReference>
<protein>
    <recommendedName>
        <fullName evidence="10">Dual-specificity RNA pseudouridine synthase RluA</fullName>
        <ecNumber evidence="8">5.4.99.28</ecNumber>
        <ecNumber evidence="9">5.4.99.29</ecNumber>
    </recommendedName>
    <alternativeName>
        <fullName evidence="11">23S rRNA pseudouridine(746) synthase</fullName>
    </alternativeName>
    <alternativeName>
        <fullName evidence="14">Ribosomal large subunit pseudouridine synthase A</fullName>
    </alternativeName>
    <alternativeName>
        <fullName evidence="13">rRNA pseudouridylate synthase A</fullName>
    </alternativeName>
    <alternativeName>
        <fullName evidence="15">rRNA-uridine isomerase A</fullName>
    </alternativeName>
    <alternativeName>
        <fullName evidence="12">tRNA pseudouridine(32) synthase</fullName>
    </alternativeName>
</protein>
<keyword evidence="4" id="KW-0413">Isomerase</keyword>
<dbReference type="EC" id="5.4.99.28" evidence="8"/>
<dbReference type="InterPro" id="IPR020103">
    <property type="entry name" value="PsdUridine_synth_cat_dom_sf"/>
</dbReference>
<feature type="domain" description="Pseudouridine synthase RsuA/RluA-like" evidence="16">
    <location>
        <begin position="22"/>
        <end position="168"/>
    </location>
</feature>
<evidence type="ECO:0000256" key="15">
    <source>
        <dbReference type="ARBA" id="ARBA00043143"/>
    </source>
</evidence>
<organism evidence="17 18">
    <name type="scientific">Corallincola spongiicola</name>
    <dbReference type="NCBI Taxonomy" id="2520508"/>
    <lineage>
        <taxon>Bacteria</taxon>
        <taxon>Pseudomonadati</taxon>
        <taxon>Pseudomonadota</taxon>
        <taxon>Gammaproteobacteria</taxon>
        <taxon>Alteromonadales</taxon>
        <taxon>Psychromonadaceae</taxon>
        <taxon>Corallincola</taxon>
    </lineage>
</organism>
<evidence type="ECO:0000256" key="1">
    <source>
        <dbReference type="ARBA" id="ARBA00010876"/>
    </source>
</evidence>
<evidence type="ECO:0000256" key="7">
    <source>
        <dbReference type="ARBA" id="ARBA00037305"/>
    </source>
</evidence>
<reference evidence="18" key="1">
    <citation type="submission" date="2019-02" db="EMBL/GenBank/DDBJ databases">
        <title>Draft genome sequence of Muricauda sp. 176CP4-71.</title>
        <authorList>
            <person name="Park J.-S."/>
        </authorList>
    </citation>
    <scope>NUCLEOTIDE SEQUENCE [LARGE SCALE GENOMIC DNA]</scope>
    <source>
        <strain evidence="18">176GS2-150</strain>
    </source>
</reference>
<keyword evidence="2" id="KW-0698">rRNA processing</keyword>
<comment type="catalytic activity">
    <reaction evidence="6">
        <text>uridine(746) in 23S rRNA = pseudouridine(746) in 23S rRNA</text>
        <dbReference type="Rhea" id="RHEA:42548"/>
        <dbReference type="Rhea" id="RHEA-COMP:10109"/>
        <dbReference type="Rhea" id="RHEA-COMP:10110"/>
        <dbReference type="ChEBI" id="CHEBI:65314"/>
        <dbReference type="ChEBI" id="CHEBI:65315"/>
        <dbReference type="EC" id="5.4.99.29"/>
    </reaction>
</comment>
<dbReference type="RefSeq" id="WP_130567067.1">
    <property type="nucleotide sequence ID" value="NZ_SHLY01000004.1"/>
</dbReference>
<evidence type="ECO:0000256" key="5">
    <source>
        <dbReference type="ARBA" id="ARBA00036184"/>
    </source>
</evidence>
<evidence type="ECO:0000313" key="17">
    <source>
        <dbReference type="EMBL" id="TAA45068.1"/>
    </source>
</evidence>
<dbReference type="PANTHER" id="PTHR21600:SF91">
    <property type="entry name" value="DUAL-SPECIFICITY RNA PSEUDOURIDINE SYNTHASE RLUA"/>
    <property type="match status" value="1"/>
</dbReference>
<comment type="catalytic activity">
    <reaction evidence="5">
        <text>uridine(32) in tRNA = pseudouridine(32) in tRNA</text>
        <dbReference type="Rhea" id="RHEA:42544"/>
        <dbReference type="Rhea" id="RHEA-COMP:10107"/>
        <dbReference type="Rhea" id="RHEA-COMP:10108"/>
        <dbReference type="ChEBI" id="CHEBI:65314"/>
        <dbReference type="ChEBI" id="CHEBI:65315"/>
        <dbReference type="EC" id="5.4.99.28"/>
    </reaction>
</comment>
<dbReference type="EMBL" id="SHLY01000004">
    <property type="protein sequence ID" value="TAA45068.1"/>
    <property type="molecule type" value="Genomic_DNA"/>
</dbReference>
<sequence length="237" mass="26563">MSLIAYHPPTMPAFDLLYGDDQLLVFNKPSGLLTVPGRAIEHRDSLALRVQRIWPEARVVHRLDMATSGLIVMAIGADAQRKLNRQFETRATAKTYHALIWGEPNAEQGTVDLPLRCDWPNRPKQMVDVEAGKPSQTDWRVLAKHGNYSEIELTPITGRSHQLRVHMLSLGHPILGDRLYAHDQALAMASRLQLHASTLSLYHPLTNEWLTFSAPCPFLGKPLAKVVDKQIGFIANN</sequence>
<evidence type="ECO:0000256" key="6">
    <source>
        <dbReference type="ARBA" id="ARBA00036916"/>
    </source>
</evidence>
<dbReference type="Proteomes" id="UP000292544">
    <property type="component" value="Unassembled WGS sequence"/>
</dbReference>
<evidence type="ECO:0000256" key="12">
    <source>
        <dbReference type="ARBA" id="ARBA00042372"/>
    </source>
</evidence>
<evidence type="ECO:0000256" key="9">
    <source>
        <dbReference type="ARBA" id="ARBA00038945"/>
    </source>
</evidence>
<evidence type="ECO:0000256" key="8">
    <source>
        <dbReference type="ARBA" id="ARBA00038944"/>
    </source>
</evidence>
<comment type="caution">
    <text evidence="17">The sequence shown here is derived from an EMBL/GenBank/DDBJ whole genome shotgun (WGS) entry which is preliminary data.</text>
</comment>
<keyword evidence="3" id="KW-0819">tRNA processing</keyword>
<evidence type="ECO:0000256" key="3">
    <source>
        <dbReference type="ARBA" id="ARBA00022694"/>
    </source>
</evidence>
<comment type="function">
    <text evidence="7">Dual specificity enzyme that catalyzes the synthesis of pseudouridine from uracil-746 in 23S ribosomal RNA and from uracil-32 in the anticodon stem and loop of transfer RNAs.</text>
</comment>